<proteinExistence type="inferred from homology"/>
<comment type="similarity">
    <text evidence="1">Belongs to the NAD(P)-dependent epimerase/dehydratase family.</text>
</comment>
<dbReference type="Gene3D" id="3.40.50.720">
    <property type="entry name" value="NAD(P)-binding Rossmann-like Domain"/>
    <property type="match status" value="1"/>
</dbReference>
<name>A0A1F6APV4_9BACT</name>
<feature type="domain" description="NAD-dependent epimerase/dehydratase" evidence="2">
    <location>
        <begin position="11"/>
        <end position="234"/>
    </location>
</feature>
<dbReference type="SUPFAM" id="SSF51735">
    <property type="entry name" value="NAD(P)-binding Rossmann-fold domains"/>
    <property type="match status" value="1"/>
</dbReference>
<accession>A0A1F6APV4</accession>
<dbReference type="InterPro" id="IPR036291">
    <property type="entry name" value="NAD(P)-bd_dom_sf"/>
</dbReference>
<dbReference type="InterPro" id="IPR001509">
    <property type="entry name" value="Epimerase_deHydtase"/>
</dbReference>
<dbReference type="PANTHER" id="PTHR43000">
    <property type="entry name" value="DTDP-D-GLUCOSE 4,6-DEHYDRATASE-RELATED"/>
    <property type="match status" value="1"/>
</dbReference>
<comment type="caution">
    <text evidence="3">The sequence shown here is derived from an EMBL/GenBank/DDBJ whole genome shotgun (WGS) entry which is preliminary data.</text>
</comment>
<evidence type="ECO:0000259" key="2">
    <source>
        <dbReference type="Pfam" id="PF01370"/>
    </source>
</evidence>
<gene>
    <name evidence="3" type="ORF">A2960_00900</name>
</gene>
<dbReference type="Pfam" id="PF01370">
    <property type="entry name" value="Epimerase"/>
    <property type="match status" value="1"/>
</dbReference>
<evidence type="ECO:0000313" key="4">
    <source>
        <dbReference type="Proteomes" id="UP000176609"/>
    </source>
</evidence>
<sequence length="329" mass="37909">MDKKFWKKRNVFITGSTGLLGFWIAKYLSDYKANIIALIHNDIPQPFIKTFSRITVVKGEVTDYKKILSLLNKHNIEIVFPLAAQTISPVANTNPIHTFETNIKGAWITLEACRNSKTVKRIIFPSTDKVYGEEERLPYTENSRLTAKRPYTVSKSCADLIAQAYHASYNLPICITRFGNFFGGGDLRFDRLVPSVIYSALYNKPLVVRSDGKYMRDFIYVEDAARACIELTEVMDSLKILGNAFNFSYEKPFEVLELVELILKKMESPVKPRVLGLTLNEVRDQYLSSKKSRTLLGWKPSFTVEQGIERTIKWYRDYFKHIRQDNDSI</sequence>
<reference evidence="3 4" key="1">
    <citation type="journal article" date="2016" name="Nat. Commun.">
        <title>Thousands of microbial genomes shed light on interconnected biogeochemical processes in an aquifer system.</title>
        <authorList>
            <person name="Anantharaman K."/>
            <person name="Brown C.T."/>
            <person name="Hug L.A."/>
            <person name="Sharon I."/>
            <person name="Castelle C.J."/>
            <person name="Probst A.J."/>
            <person name="Thomas B.C."/>
            <person name="Singh A."/>
            <person name="Wilkins M.J."/>
            <person name="Karaoz U."/>
            <person name="Brodie E.L."/>
            <person name="Williams K.H."/>
            <person name="Hubbard S.S."/>
            <person name="Banfield J.F."/>
        </authorList>
    </citation>
    <scope>NUCLEOTIDE SEQUENCE [LARGE SCALE GENOMIC DNA]</scope>
</reference>
<dbReference type="EMBL" id="MFJR01000007">
    <property type="protein sequence ID" value="OGG26714.1"/>
    <property type="molecule type" value="Genomic_DNA"/>
</dbReference>
<evidence type="ECO:0000256" key="1">
    <source>
        <dbReference type="ARBA" id="ARBA00007637"/>
    </source>
</evidence>
<evidence type="ECO:0000313" key="3">
    <source>
        <dbReference type="EMBL" id="OGG26714.1"/>
    </source>
</evidence>
<dbReference type="Proteomes" id="UP000176609">
    <property type="component" value="Unassembled WGS sequence"/>
</dbReference>
<organism evidence="3 4">
    <name type="scientific">Candidatus Gottesmanbacteria bacterium RIFCSPLOWO2_01_FULL_39_12b</name>
    <dbReference type="NCBI Taxonomy" id="1798388"/>
    <lineage>
        <taxon>Bacteria</taxon>
        <taxon>Candidatus Gottesmaniibacteriota</taxon>
    </lineage>
</organism>
<dbReference type="AlphaFoldDB" id="A0A1F6APV4"/>
<protein>
    <recommendedName>
        <fullName evidence="2">NAD-dependent epimerase/dehydratase domain-containing protein</fullName>
    </recommendedName>
</protein>